<dbReference type="Gene3D" id="3.40.50.300">
    <property type="entry name" value="P-loop containing nucleotide triphosphate hydrolases"/>
    <property type="match status" value="2"/>
</dbReference>
<evidence type="ECO:0000313" key="4">
    <source>
        <dbReference type="Proteomes" id="UP000606044"/>
    </source>
</evidence>
<dbReference type="InterPro" id="IPR027417">
    <property type="entry name" value="P-loop_NTPase"/>
</dbReference>
<evidence type="ECO:0000259" key="2">
    <source>
        <dbReference type="Pfam" id="PF13514"/>
    </source>
</evidence>
<gene>
    <name evidence="3" type="ORF">GCM10007301_12740</name>
</gene>
<evidence type="ECO:0000313" key="3">
    <source>
        <dbReference type="EMBL" id="GGF54661.1"/>
    </source>
</evidence>
<reference evidence="3" key="1">
    <citation type="journal article" date="2014" name="Int. J. Syst. Evol. Microbiol.">
        <title>Complete genome sequence of Corynebacterium casei LMG S-19264T (=DSM 44701T), isolated from a smear-ripened cheese.</title>
        <authorList>
            <consortium name="US DOE Joint Genome Institute (JGI-PGF)"/>
            <person name="Walter F."/>
            <person name="Albersmeier A."/>
            <person name="Kalinowski J."/>
            <person name="Ruckert C."/>
        </authorList>
    </citation>
    <scope>NUCLEOTIDE SEQUENCE</scope>
    <source>
        <strain evidence="3">CCM 7897</strain>
    </source>
</reference>
<name>A0A917BST9_9HYPH</name>
<dbReference type="InterPro" id="IPR038734">
    <property type="entry name" value="YhaN_AAA"/>
</dbReference>
<reference evidence="3" key="2">
    <citation type="submission" date="2020-09" db="EMBL/GenBank/DDBJ databases">
        <authorList>
            <person name="Sun Q."/>
            <person name="Sedlacek I."/>
        </authorList>
    </citation>
    <scope>NUCLEOTIDE SEQUENCE</scope>
    <source>
        <strain evidence="3">CCM 7897</strain>
    </source>
</reference>
<dbReference type="EMBL" id="BMCT01000001">
    <property type="protein sequence ID" value="GGF54661.1"/>
    <property type="molecule type" value="Genomic_DNA"/>
</dbReference>
<sequence>MKFLSLGLEKYGRFTDRTLTFDPQARLIVIHGANEAGKTTTLSAFADALFGFEVRSRFNFIHDYKTMRLSARIVRADGTELSFARLKRNKAPLVSPEDIKIELADDSLAPFLGGHDRRTFQEIFGLDQIRLRQGGHALLTGGGDLGEALLAAAPGLGRVASLRDALAKSAGEIFNPARRNSGNAFYVADDQWRQAREAIRAQELRVDEVNRLKELAEKAAAARAAAVAEASAREHASAQAQMRGHALKHIRQIDAQREAHAALGPLPDVPTGFLDAARAALSRAAAAREALARATQEEADAAQALAALPLDAPLLALEVDIRDGDEKRAAVAKELESLPKRRGEVAAARGGLDRIANALGLDGADAVIAGLPGSLLRTRADTLLGNLQAAYARAETLRGTQDKLAAHRRKITADAGAGGHAPDPAPLKQRLDALDGAEERERHLRTQGTRLAQDQQTLNERTRRLALGFADADDLACRPLPFLAAAEPALRRIRDEAEALRRLETNRAERGTELAQAQARLASLTAGRPAPTAQAIDAARHVRDTLWADLRPLATGARAAAPDDTQRADQLDQALVAADHLADERQIEATRLADLARTEREIAELSARAQSLDAEIARQAAQCEAATQDWASLWQASGLAAPATDAMLAALREADAIRQARDALLKAQADMEAQRAVILADRQQVERLRADLALPPLADGPIHMADARHAITGLDARFRAARDRARDLEAADGQARDLEAALAGLAQAQAGLAAEAQEIFPALALRVGASVEEGRMALDLWRQADTLIGTLKTAEDRVAGITRDEAGFTETIAALKQRAGLPAGGENPFTVAAELRRRLDAALQMRSKADLAQTGLDTRRATLARARQDLTQAGETLGAVLHTAGLADAEALPPLLGRLAEAHACADRMAQARAQLADLPGFSGEEAVRAAIAGADEETLVVQAAQAQDAKTSAEAALHTAIEQDTQAKAALLALDQRTGAAGAAQAAQDALLEVAGSMERFARDHAAARLLSVAIERYRERHHNPIVTRAATAFATLTGGAWSGIGVDYDNEPPRLAALREGRTFGIDTLSEGTADQLFLALRVAAIEDHAGRASPLPFIADDLFVTFDEARTAAGLTLLAELSAFTQVIVLTHHDHVASLAQTTLGPAAQVLRL</sequence>
<dbReference type="Proteomes" id="UP000606044">
    <property type="component" value="Unassembled WGS sequence"/>
</dbReference>
<dbReference type="Pfam" id="PF13514">
    <property type="entry name" value="AAA_27"/>
    <property type="match status" value="1"/>
</dbReference>
<feature type="coiled-coil region" evidence="1">
    <location>
        <begin position="595"/>
        <end position="629"/>
    </location>
</feature>
<keyword evidence="1" id="KW-0175">Coiled coil</keyword>
<comment type="caution">
    <text evidence="3">The sequence shown here is derived from an EMBL/GenBank/DDBJ whole genome shotgun (WGS) entry which is preliminary data.</text>
</comment>
<dbReference type="RefSeq" id="WP_188576408.1">
    <property type="nucleotide sequence ID" value="NZ_BMCT01000001.1"/>
</dbReference>
<feature type="domain" description="YhaN AAA" evidence="2">
    <location>
        <begin position="1"/>
        <end position="207"/>
    </location>
</feature>
<dbReference type="SUPFAM" id="SSF52540">
    <property type="entry name" value="P-loop containing nucleoside triphosphate hydrolases"/>
    <property type="match status" value="1"/>
</dbReference>
<dbReference type="PANTHER" id="PTHR41259:SF1">
    <property type="entry name" value="DOUBLE-STRAND BREAK REPAIR RAD50 ATPASE, PUTATIVE-RELATED"/>
    <property type="match status" value="1"/>
</dbReference>
<accession>A0A917BST9</accession>
<evidence type="ECO:0000256" key="1">
    <source>
        <dbReference type="SAM" id="Coils"/>
    </source>
</evidence>
<protein>
    <recommendedName>
        <fullName evidence="2">YhaN AAA domain-containing protein</fullName>
    </recommendedName>
</protein>
<dbReference type="AlphaFoldDB" id="A0A917BST9"/>
<proteinExistence type="predicted"/>
<dbReference type="PANTHER" id="PTHR41259">
    <property type="entry name" value="DOUBLE-STRAND BREAK REPAIR RAD50 ATPASE, PUTATIVE-RELATED"/>
    <property type="match status" value="1"/>
</dbReference>
<keyword evidence="4" id="KW-1185">Reference proteome</keyword>
<organism evidence="3 4">
    <name type="scientific">Azorhizobium oxalatiphilum</name>
    <dbReference type="NCBI Taxonomy" id="980631"/>
    <lineage>
        <taxon>Bacteria</taxon>
        <taxon>Pseudomonadati</taxon>
        <taxon>Pseudomonadota</taxon>
        <taxon>Alphaproteobacteria</taxon>
        <taxon>Hyphomicrobiales</taxon>
        <taxon>Xanthobacteraceae</taxon>
        <taxon>Azorhizobium</taxon>
    </lineage>
</organism>